<comment type="caution">
    <text evidence="1">The sequence shown here is derived from an EMBL/GenBank/DDBJ whole genome shotgun (WGS) entry which is preliminary data.</text>
</comment>
<dbReference type="EMBL" id="CM023484">
    <property type="protein sequence ID" value="KAH6932905.1"/>
    <property type="molecule type" value="Genomic_DNA"/>
</dbReference>
<accession>A0ACB7SDW8</accession>
<keyword evidence="2" id="KW-1185">Reference proteome</keyword>
<evidence type="ECO:0000313" key="1">
    <source>
        <dbReference type="EMBL" id="KAH6932905.1"/>
    </source>
</evidence>
<protein>
    <submittedName>
        <fullName evidence="1">Uncharacterized protein</fullName>
    </submittedName>
</protein>
<proteinExistence type="predicted"/>
<gene>
    <name evidence="1" type="ORF">HPB50_010635</name>
</gene>
<organism evidence="1 2">
    <name type="scientific">Hyalomma asiaticum</name>
    <name type="common">Tick</name>
    <dbReference type="NCBI Taxonomy" id="266040"/>
    <lineage>
        <taxon>Eukaryota</taxon>
        <taxon>Metazoa</taxon>
        <taxon>Ecdysozoa</taxon>
        <taxon>Arthropoda</taxon>
        <taxon>Chelicerata</taxon>
        <taxon>Arachnida</taxon>
        <taxon>Acari</taxon>
        <taxon>Parasitiformes</taxon>
        <taxon>Ixodida</taxon>
        <taxon>Ixodoidea</taxon>
        <taxon>Ixodidae</taxon>
        <taxon>Hyalomminae</taxon>
        <taxon>Hyalomma</taxon>
    </lineage>
</organism>
<dbReference type="Proteomes" id="UP000821845">
    <property type="component" value="Chromosome 4"/>
</dbReference>
<name>A0ACB7SDW8_HYAAI</name>
<evidence type="ECO:0000313" key="2">
    <source>
        <dbReference type="Proteomes" id="UP000821845"/>
    </source>
</evidence>
<sequence length="356" mass="40025">MDYLCYSCFRYFSNEVSSSNVQLSDHTFMPPDEEIDVINETIATTGVSPLKPPGAARGRDRPAYHKRKQREVQEAVSRNVLCKLCWVYNQGDTSGSSADEKCSLCAQWTESFRQAYAASTTPQERCLTLLPSTLAKSEIKKLIPEASMYQINKSRKLKENHGVWYRPDPFTRQKCAVRWRLGDDLCDVLNLRAVRGRNVYVPCGGEEDGDLVRVWLEKAWQCESCARASEDSRAVSFAGRPVHGRTSRPTSCCLGVIEALPPVPPREEDRARDRARGRAKPCRFVLTVALRVRLRPRGAEYVFAEQFQWAGTPGSTAAPLYVTTTPTELRHRTLDDFDSGTSLATSSSPLNRMSIF</sequence>
<reference evidence="1" key="1">
    <citation type="submission" date="2020-05" db="EMBL/GenBank/DDBJ databases">
        <title>Large-scale comparative analyses of tick genomes elucidate their genetic diversity and vector capacities.</title>
        <authorList>
            <person name="Jia N."/>
            <person name="Wang J."/>
            <person name="Shi W."/>
            <person name="Du L."/>
            <person name="Sun Y."/>
            <person name="Zhan W."/>
            <person name="Jiang J."/>
            <person name="Wang Q."/>
            <person name="Zhang B."/>
            <person name="Ji P."/>
            <person name="Sakyi L.B."/>
            <person name="Cui X."/>
            <person name="Yuan T."/>
            <person name="Jiang B."/>
            <person name="Yang W."/>
            <person name="Lam T.T.-Y."/>
            <person name="Chang Q."/>
            <person name="Ding S."/>
            <person name="Wang X."/>
            <person name="Zhu J."/>
            <person name="Ruan X."/>
            <person name="Zhao L."/>
            <person name="Wei J."/>
            <person name="Que T."/>
            <person name="Du C."/>
            <person name="Cheng J."/>
            <person name="Dai P."/>
            <person name="Han X."/>
            <person name="Huang E."/>
            <person name="Gao Y."/>
            <person name="Liu J."/>
            <person name="Shao H."/>
            <person name="Ye R."/>
            <person name="Li L."/>
            <person name="Wei W."/>
            <person name="Wang X."/>
            <person name="Wang C."/>
            <person name="Yang T."/>
            <person name="Huo Q."/>
            <person name="Li W."/>
            <person name="Guo W."/>
            <person name="Chen H."/>
            <person name="Zhou L."/>
            <person name="Ni X."/>
            <person name="Tian J."/>
            <person name="Zhou Y."/>
            <person name="Sheng Y."/>
            <person name="Liu T."/>
            <person name="Pan Y."/>
            <person name="Xia L."/>
            <person name="Li J."/>
            <person name="Zhao F."/>
            <person name="Cao W."/>
        </authorList>
    </citation>
    <scope>NUCLEOTIDE SEQUENCE</scope>
    <source>
        <strain evidence="1">Hyas-2018</strain>
    </source>
</reference>